<reference evidence="2 3" key="1">
    <citation type="journal article" date="2018" name="BMC Genomics">
        <title>Comparative genome analyses reveal sequence features reflecting distinct modes of host-adaptation between dicot and monocot powdery mildew.</title>
        <authorList>
            <person name="Wu Y."/>
            <person name="Ma X."/>
            <person name="Pan Z."/>
            <person name="Kale S.D."/>
            <person name="Song Y."/>
            <person name="King H."/>
            <person name="Zhang Q."/>
            <person name="Presley C."/>
            <person name="Deng X."/>
            <person name="Wei C.I."/>
            <person name="Xiao S."/>
        </authorList>
    </citation>
    <scope>NUCLEOTIDE SEQUENCE [LARGE SCALE GENOMIC DNA]</scope>
    <source>
        <strain evidence="2">UMSG1</strain>
    </source>
</reference>
<dbReference type="GO" id="GO:0000136">
    <property type="term" value="C:mannan polymerase complex"/>
    <property type="evidence" value="ECO:0007669"/>
    <property type="project" value="TreeGrafter"/>
</dbReference>
<keyword evidence="1" id="KW-0812">Transmembrane</keyword>
<dbReference type="Proteomes" id="UP000285326">
    <property type="component" value="Unassembled WGS sequence"/>
</dbReference>
<keyword evidence="1" id="KW-1133">Transmembrane helix</keyword>
<feature type="transmembrane region" description="Helical" evidence="1">
    <location>
        <begin position="38"/>
        <end position="55"/>
    </location>
</feature>
<gene>
    <name evidence="2" type="ORF">GcM1_175008</name>
</gene>
<protein>
    <submittedName>
        <fullName evidence="2">Putative glycosyltransferase family 32 protein</fullName>
    </submittedName>
</protein>
<dbReference type="InterPro" id="IPR039367">
    <property type="entry name" value="Och1-like"/>
</dbReference>
<dbReference type="PANTHER" id="PTHR31834:SF9">
    <property type="entry name" value="INITIATION-SPECIFIC ALPHA-1,6-MANNOSYLTRANSFERASE"/>
    <property type="match status" value="1"/>
</dbReference>
<dbReference type="GO" id="GO:0006487">
    <property type="term" value="P:protein N-linked glycosylation"/>
    <property type="evidence" value="ECO:0007669"/>
    <property type="project" value="TreeGrafter"/>
</dbReference>
<evidence type="ECO:0000256" key="1">
    <source>
        <dbReference type="SAM" id="Phobius"/>
    </source>
</evidence>
<dbReference type="GO" id="GO:0000009">
    <property type="term" value="F:alpha-1,6-mannosyltransferase activity"/>
    <property type="evidence" value="ECO:0007669"/>
    <property type="project" value="InterPro"/>
</dbReference>
<evidence type="ECO:0000313" key="2">
    <source>
        <dbReference type="EMBL" id="RKF82036.1"/>
    </source>
</evidence>
<accession>A0A420J5H9</accession>
<keyword evidence="1" id="KW-0472">Membrane</keyword>
<organism evidence="2 3">
    <name type="scientific">Golovinomyces cichoracearum</name>
    <dbReference type="NCBI Taxonomy" id="62708"/>
    <lineage>
        <taxon>Eukaryota</taxon>
        <taxon>Fungi</taxon>
        <taxon>Dikarya</taxon>
        <taxon>Ascomycota</taxon>
        <taxon>Pezizomycotina</taxon>
        <taxon>Leotiomycetes</taxon>
        <taxon>Erysiphales</taxon>
        <taxon>Erysiphaceae</taxon>
        <taxon>Golovinomyces</taxon>
    </lineage>
</organism>
<comment type="caution">
    <text evidence="2">The sequence shown here is derived from an EMBL/GenBank/DDBJ whole genome shotgun (WGS) entry which is preliminary data.</text>
</comment>
<dbReference type="Gene3D" id="3.90.550.20">
    <property type="match status" value="1"/>
</dbReference>
<proteinExistence type="predicted"/>
<dbReference type="PANTHER" id="PTHR31834">
    <property type="entry name" value="INITIATION-SPECIFIC ALPHA-1,6-MANNOSYLTRANSFERASE"/>
    <property type="match status" value="1"/>
</dbReference>
<sequence length="407" mass="47164">MTGCMLNIDLLSEEYLNTLQLVLNGYIRVKMLWSRRVVFSRIGFVLLLLTLYLIYKNFSRPKLEYGPRPTLRELETYPIYEYTSFYRLQSDIKFENSLDQKLISIERAARAFGSETIISNHTIWQFASADEKRLWSTWAAQWDHMNPDWTHHIFMSPPDDLLDVFRSVPEITDTMKAVLPIQKDLLRYLLLWYYGGLYASINTWSRFSLKDCEPITTALHNLSIGLMIGVHVDEPYLSPRTISEWGWLRGFKFSQDVVWAPRRFNPLLRTAIVRTISHMRTQQATGRNLGIGYATKAQILEEISGAAMFTDIVLEFLSAFLSADDKLRDPDAGIARRVTWKYFSRLKKPIWIKGENRTESYEIPGLAVLPVHVWSNGQAHSHAGSDSVEDACINQLHNVYIRKTWLG</sequence>
<dbReference type="EMBL" id="MCBS01017573">
    <property type="protein sequence ID" value="RKF82036.1"/>
    <property type="molecule type" value="Genomic_DNA"/>
</dbReference>
<evidence type="ECO:0000313" key="3">
    <source>
        <dbReference type="Proteomes" id="UP000285326"/>
    </source>
</evidence>
<name>A0A420J5H9_9PEZI</name>
<keyword evidence="2" id="KW-0808">Transferase</keyword>
<dbReference type="AlphaFoldDB" id="A0A420J5H9"/>